<gene>
    <name evidence="2" type="ORF">ARMSODRAFT_1025300</name>
</gene>
<sequence length="144" mass="15127">MPTLETQLAVVSTFDSAKKDALAISIPPPDINMGVFSPSVAGSGGKVVPFDPQMSLVCRHMATHGNNLFPHWCEEEGRPSIGSTDDVFGANVAAGRVDHVAVDEETRIAPPVVEMTPHTPSASCIPARPSVIPQPPFSLGNSSK</sequence>
<accession>A0A2H3B7F1</accession>
<protein>
    <submittedName>
        <fullName evidence="2">Uncharacterized protein</fullName>
    </submittedName>
</protein>
<organism evidence="2 3">
    <name type="scientific">Armillaria solidipes</name>
    <dbReference type="NCBI Taxonomy" id="1076256"/>
    <lineage>
        <taxon>Eukaryota</taxon>
        <taxon>Fungi</taxon>
        <taxon>Dikarya</taxon>
        <taxon>Basidiomycota</taxon>
        <taxon>Agaricomycotina</taxon>
        <taxon>Agaricomycetes</taxon>
        <taxon>Agaricomycetidae</taxon>
        <taxon>Agaricales</taxon>
        <taxon>Marasmiineae</taxon>
        <taxon>Physalacriaceae</taxon>
        <taxon>Armillaria</taxon>
    </lineage>
</organism>
<evidence type="ECO:0000256" key="1">
    <source>
        <dbReference type="SAM" id="MobiDB-lite"/>
    </source>
</evidence>
<feature type="region of interest" description="Disordered" evidence="1">
    <location>
        <begin position="116"/>
        <end position="144"/>
    </location>
</feature>
<dbReference type="AlphaFoldDB" id="A0A2H3B7F1"/>
<dbReference type="EMBL" id="KZ293471">
    <property type="protein sequence ID" value="PBK61968.1"/>
    <property type="molecule type" value="Genomic_DNA"/>
</dbReference>
<name>A0A2H3B7F1_9AGAR</name>
<proteinExistence type="predicted"/>
<dbReference type="Proteomes" id="UP000218334">
    <property type="component" value="Unassembled WGS sequence"/>
</dbReference>
<reference evidence="3" key="1">
    <citation type="journal article" date="2017" name="Nat. Ecol. Evol.">
        <title>Genome expansion and lineage-specific genetic innovations in the forest pathogenic fungi Armillaria.</title>
        <authorList>
            <person name="Sipos G."/>
            <person name="Prasanna A.N."/>
            <person name="Walter M.C."/>
            <person name="O'Connor E."/>
            <person name="Balint B."/>
            <person name="Krizsan K."/>
            <person name="Kiss B."/>
            <person name="Hess J."/>
            <person name="Varga T."/>
            <person name="Slot J."/>
            <person name="Riley R."/>
            <person name="Boka B."/>
            <person name="Rigling D."/>
            <person name="Barry K."/>
            <person name="Lee J."/>
            <person name="Mihaltcheva S."/>
            <person name="LaButti K."/>
            <person name="Lipzen A."/>
            <person name="Waldron R."/>
            <person name="Moloney N.M."/>
            <person name="Sperisen C."/>
            <person name="Kredics L."/>
            <person name="Vagvoelgyi C."/>
            <person name="Patrignani A."/>
            <person name="Fitzpatrick D."/>
            <person name="Nagy I."/>
            <person name="Doyle S."/>
            <person name="Anderson J.B."/>
            <person name="Grigoriev I.V."/>
            <person name="Gueldener U."/>
            <person name="Muensterkoetter M."/>
            <person name="Nagy L.G."/>
        </authorList>
    </citation>
    <scope>NUCLEOTIDE SEQUENCE [LARGE SCALE GENOMIC DNA]</scope>
    <source>
        <strain evidence="3">28-4</strain>
    </source>
</reference>
<keyword evidence="3" id="KW-1185">Reference proteome</keyword>
<evidence type="ECO:0000313" key="3">
    <source>
        <dbReference type="Proteomes" id="UP000218334"/>
    </source>
</evidence>
<evidence type="ECO:0000313" key="2">
    <source>
        <dbReference type="EMBL" id="PBK61968.1"/>
    </source>
</evidence>